<proteinExistence type="predicted"/>
<organism evidence="2 3">
    <name type="scientific">Telluria aromaticivorans</name>
    <dbReference type="NCBI Taxonomy" id="2725995"/>
    <lineage>
        <taxon>Bacteria</taxon>
        <taxon>Pseudomonadati</taxon>
        <taxon>Pseudomonadota</taxon>
        <taxon>Betaproteobacteria</taxon>
        <taxon>Burkholderiales</taxon>
        <taxon>Oxalobacteraceae</taxon>
        <taxon>Telluria group</taxon>
        <taxon>Telluria</taxon>
    </lineage>
</organism>
<dbReference type="SUPFAM" id="SSF54523">
    <property type="entry name" value="Pili subunits"/>
    <property type="match status" value="1"/>
</dbReference>
<evidence type="ECO:0000256" key="1">
    <source>
        <dbReference type="SAM" id="Phobius"/>
    </source>
</evidence>
<comment type="caution">
    <text evidence="2">The sequence shown here is derived from an EMBL/GenBank/DDBJ whole genome shotgun (WGS) entry which is preliminary data.</text>
</comment>
<evidence type="ECO:0000313" key="2">
    <source>
        <dbReference type="EMBL" id="NNG23202.1"/>
    </source>
</evidence>
<dbReference type="Pfam" id="PF07963">
    <property type="entry name" value="N_methyl"/>
    <property type="match status" value="1"/>
</dbReference>
<reference evidence="2 3" key="1">
    <citation type="submission" date="2020-04" db="EMBL/GenBank/DDBJ databases">
        <title>Massilia sp. nov., a cold adapted bacteria isolated from Arctic soil.</title>
        <authorList>
            <person name="Son J."/>
            <person name="Ka J.-O."/>
        </authorList>
    </citation>
    <scope>NUCLEOTIDE SEQUENCE [LARGE SCALE GENOMIC DNA]</scope>
    <source>
        <strain evidence="2 3">ML15P13</strain>
    </source>
</reference>
<dbReference type="Proteomes" id="UP000533905">
    <property type="component" value="Unassembled WGS sequence"/>
</dbReference>
<dbReference type="Gene3D" id="3.30.700.10">
    <property type="entry name" value="Glycoprotein, Type 4 Pilin"/>
    <property type="match status" value="1"/>
</dbReference>
<dbReference type="InterPro" id="IPR045584">
    <property type="entry name" value="Pilin-like"/>
</dbReference>
<dbReference type="AlphaFoldDB" id="A0A7Y2NYU7"/>
<dbReference type="InterPro" id="IPR012902">
    <property type="entry name" value="N_methyl_site"/>
</dbReference>
<keyword evidence="1" id="KW-0472">Membrane</keyword>
<accession>A0A7Y2NYU7</accession>
<sequence length="165" mass="16625">MNKNFKAGKQGGFTLIELIVVIVILGILAATALPRFANLGGDAREASLRAARGALASTSAMVHSEALVNGILVGNVVLEGSNVTLANGYPAVGTLAQARLFATAAGLGANDYTITMPAAGRLQVTPAGVAAANVANCSVIYTPSTVPNTAPVFTTLPANGNFICE</sequence>
<protein>
    <submittedName>
        <fullName evidence="2">Type II secretion system protein</fullName>
    </submittedName>
</protein>
<keyword evidence="1" id="KW-0812">Transmembrane</keyword>
<dbReference type="NCBIfam" id="TIGR02532">
    <property type="entry name" value="IV_pilin_GFxxxE"/>
    <property type="match status" value="1"/>
</dbReference>
<dbReference type="RefSeq" id="WP_171083577.1">
    <property type="nucleotide sequence ID" value="NZ_JABAIV010000003.1"/>
</dbReference>
<keyword evidence="3" id="KW-1185">Reference proteome</keyword>
<dbReference type="EMBL" id="JABAIV010000003">
    <property type="protein sequence ID" value="NNG23202.1"/>
    <property type="molecule type" value="Genomic_DNA"/>
</dbReference>
<gene>
    <name evidence="2" type="ORF">HGB41_09340</name>
</gene>
<keyword evidence="1" id="KW-1133">Transmembrane helix</keyword>
<feature type="transmembrane region" description="Helical" evidence="1">
    <location>
        <begin position="12"/>
        <end position="33"/>
    </location>
</feature>
<name>A0A7Y2NYU7_9BURK</name>
<dbReference type="PROSITE" id="PS00409">
    <property type="entry name" value="PROKAR_NTER_METHYL"/>
    <property type="match status" value="1"/>
</dbReference>
<evidence type="ECO:0000313" key="3">
    <source>
        <dbReference type="Proteomes" id="UP000533905"/>
    </source>
</evidence>